<name>A0ACC2BMI0_DIPCM</name>
<sequence>MEPQVQESELRPQDNRVIMSLTNKYELISSDTERLIPIPNGSNVEQTVKAQSVHVPEERGWRKLLAYIGPGFLVAIAYLDPGNFESDLQAGAQYKYELLWVLLVATIAGTLIQSLSANLGVVTGKHLAEHCREEYSTKTRLILWLLAEVAIVASDIPEVIGTAYALDMLFDLPLWIGVLLTGFSTLVFLALQQYGIRKLEIFISFLVLVIASCFIIELHYAKPSAKDVIKGLFIPNLQGQGATGLAISLIGAMVMPHNLYLHSALVLTRKTPQTIQGIKDGCRYNFIECSFALLMSFAINLAVVSVSGAVCESSSLSLEDIESCKDLDLNRASFLLKNVLGKSSSKLFAVALFASGQSSTITGTYAGQYVMQGFLELHFAPWIRNMLTRCVAIIPSLVVALIGGSSGAGKLIIVSSMILSFELPFALIPLLKFTSNISKMGPHVNSNKVRRLAWAIGTCIMAVNIYYLIDGLIRWFLETTMSTFKVVITGIAGLAALSSYIAFICYLAFRKDGRGMYVLPDVVESNGFKHEENVCVSKSSELVRLPQDHAIRTSEFHESPK</sequence>
<dbReference type="EMBL" id="CM055105">
    <property type="protein sequence ID" value="KAJ7530968.1"/>
    <property type="molecule type" value="Genomic_DNA"/>
</dbReference>
<comment type="caution">
    <text evidence="1">The sequence shown here is derived from an EMBL/GenBank/DDBJ whole genome shotgun (WGS) entry which is preliminary data.</text>
</comment>
<gene>
    <name evidence="1" type="ORF">O6H91_14G026900</name>
</gene>
<proteinExistence type="predicted"/>
<protein>
    <submittedName>
        <fullName evidence="1">Uncharacterized protein</fullName>
    </submittedName>
</protein>
<dbReference type="Proteomes" id="UP001162992">
    <property type="component" value="Chromosome 14"/>
</dbReference>
<accession>A0ACC2BMI0</accession>
<organism evidence="1 2">
    <name type="scientific">Diphasiastrum complanatum</name>
    <name type="common">Issler's clubmoss</name>
    <name type="synonym">Lycopodium complanatum</name>
    <dbReference type="NCBI Taxonomy" id="34168"/>
    <lineage>
        <taxon>Eukaryota</taxon>
        <taxon>Viridiplantae</taxon>
        <taxon>Streptophyta</taxon>
        <taxon>Embryophyta</taxon>
        <taxon>Tracheophyta</taxon>
        <taxon>Lycopodiopsida</taxon>
        <taxon>Lycopodiales</taxon>
        <taxon>Lycopodiaceae</taxon>
        <taxon>Lycopodioideae</taxon>
        <taxon>Diphasiastrum</taxon>
    </lineage>
</organism>
<evidence type="ECO:0000313" key="1">
    <source>
        <dbReference type="EMBL" id="KAJ7530968.1"/>
    </source>
</evidence>
<keyword evidence="2" id="KW-1185">Reference proteome</keyword>
<reference evidence="2" key="1">
    <citation type="journal article" date="2024" name="Proc. Natl. Acad. Sci. U.S.A.">
        <title>Extraordinary preservation of gene collinearity over three hundred million years revealed in homosporous lycophytes.</title>
        <authorList>
            <person name="Li C."/>
            <person name="Wickell D."/>
            <person name="Kuo L.Y."/>
            <person name="Chen X."/>
            <person name="Nie B."/>
            <person name="Liao X."/>
            <person name="Peng D."/>
            <person name="Ji J."/>
            <person name="Jenkins J."/>
            <person name="Williams M."/>
            <person name="Shu S."/>
            <person name="Plott C."/>
            <person name="Barry K."/>
            <person name="Rajasekar S."/>
            <person name="Grimwood J."/>
            <person name="Han X."/>
            <person name="Sun S."/>
            <person name="Hou Z."/>
            <person name="He W."/>
            <person name="Dai G."/>
            <person name="Sun C."/>
            <person name="Schmutz J."/>
            <person name="Leebens-Mack J.H."/>
            <person name="Li F.W."/>
            <person name="Wang L."/>
        </authorList>
    </citation>
    <scope>NUCLEOTIDE SEQUENCE [LARGE SCALE GENOMIC DNA]</scope>
    <source>
        <strain evidence="2">cv. PW_Plant_1</strain>
    </source>
</reference>
<evidence type="ECO:0000313" key="2">
    <source>
        <dbReference type="Proteomes" id="UP001162992"/>
    </source>
</evidence>